<sequence length="131" mass="14396">MAALDTNVVVRLLVGDDARQTQAAEQWVDSEPCTVSMSVLMECEWVLRACYALEARTIEASFRDFLNLENISAVDAVLAQRVLDAYANGLDFADALHAAQCPDGQRFMTFDKNFAKSARKAGLHGVTLLKV</sequence>
<feature type="binding site" evidence="5">
    <location>
        <position position="5"/>
    </location>
    <ligand>
        <name>Mg(2+)</name>
        <dbReference type="ChEBI" id="CHEBI:18420"/>
    </ligand>
</feature>
<dbReference type="AlphaFoldDB" id="A0A1W9KT63"/>
<keyword evidence="1 5" id="KW-1277">Toxin-antitoxin system</keyword>
<evidence type="ECO:0000256" key="3">
    <source>
        <dbReference type="ARBA" id="ARBA00022723"/>
    </source>
</evidence>
<accession>A0A1W9KT63</accession>
<evidence type="ECO:0000256" key="5">
    <source>
        <dbReference type="HAMAP-Rule" id="MF_00265"/>
    </source>
</evidence>
<dbReference type="GO" id="GO:0016787">
    <property type="term" value="F:hydrolase activity"/>
    <property type="evidence" value="ECO:0007669"/>
    <property type="project" value="UniProtKB-KW"/>
</dbReference>
<dbReference type="InterPro" id="IPR002716">
    <property type="entry name" value="PIN_dom"/>
</dbReference>
<keyword evidence="5" id="KW-0800">Toxin</keyword>
<keyword evidence="4 5" id="KW-0378">Hydrolase</keyword>
<dbReference type="EMBL" id="MTEI01000007">
    <property type="protein sequence ID" value="OQW87608.1"/>
    <property type="molecule type" value="Genomic_DNA"/>
</dbReference>
<name>A0A1W9KT63_9BURK</name>
<keyword evidence="2 5" id="KW-0540">Nuclease</keyword>
<comment type="caution">
    <text evidence="7">The sequence shown here is derived from an EMBL/GenBank/DDBJ whole genome shotgun (WGS) entry which is preliminary data.</text>
</comment>
<evidence type="ECO:0000256" key="4">
    <source>
        <dbReference type="ARBA" id="ARBA00022801"/>
    </source>
</evidence>
<feature type="binding site" evidence="5">
    <location>
        <position position="94"/>
    </location>
    <ligand>
        <name>Mg(2+)</name>
        <dbReference type="ChEBI" id="CHEBI:18420"/>
    </ligand>
</feature>
<evidence type="ECO:0000256" key="1">
    <source>
        <dbReference type="ARBA" id="ARBA00022649"/>
    </source>
</evidence>
<dbReference type="GO" id="GO:0004540">
    <property type="term" value="F:RNA nuclease activity"/>
    <property type="evidence" value="ECO:0007669"/>
    <property type="project" value="InterPro"/>
</dbReference>
<dbReference type="PANTHER" id="PTHR39664:SF2">
    <property type="entry name" value="NUCLEIC ACID-BINDING PROTEIN, CONTAINING PIN DOMAIN-RELATED"/>
    <property type="match status" value="1"/>
</dbReference>
<gene>
    <name evidence="5" type="primary">vapC</name>
    <name evidence="7" type="ORF">BWK72_11835</name>
</gene>
<evidence type="ECO:0000313" key="8">
    <source>
        <dbReference type="Proteomes" id="UP000192505"/>
    </source>
</evidence>
<dbReference type="InterPro" id="IPR022907">
    <property type="entry name" value="VapC_family"/>
</dbReference>
<organism evidence="7 8">
    <name type="scientific">Rhodoferax ferrireducens</name>
    <dbReference type="NCBI Taxonomy" id="192843"/>
    <lineage>
        <taxon>Bacteria</taxon>
        <taxon>Pseudomonadati</taxon>
        <taxon>Pseudomonadota</taxon>
        <taxon>Betaproteobacteria</taxon>
        <taxon>Burkholderiales</taxon>
        <taxon>Comamonadaceae</taxon>
        <taxon>Rhodoferax</taxon>
    </lineage>
</organism>
<dbReference type="Proteomes" id="UP000192505">
    <property type="component" value="Unassembled WGS sequence"/>
</dbReference>
<keyword evidence="3 5" id="KW-0479">Metal-binding</keyword>
<dbReference type="GO" id="GO:0090729">
    <property type="term" value="F:toxin activity"/>
    <property type="evidence" value="ECO:0007669"/>
    <property type="project" value="UniProtKB-KW"/>
</dbReference>
<reference evidence="7 8" key="1">
    <citation type="submission" date="2017-01" db="EMBL/GenBank/DDBJ databases">
        <title>Novel large sulfur bacteria in the metagenomes of groundwater-fed chemosynthetic microbial mats in the Lake Huron basin.</title>
        <authorList>
            <person name="Sharrar A.M."/>
            <person name="Flood B.E."/>
            <person name="Bailey J.V."/>
            <person name="Jones D.S."/>
            <person name="Biddanda B."/>
            <person name="Ruberg S.A."/>
            <person name="Marcus D.N."/>
            <person name="Dick G.J."/>
        </authorList>
    </citation>
    <scope>NUCLEOTIDE SEQUENCE [LARGE SCALE GENOMIC DNA]</scope>
    <source>
        <strain evidence="7">A7</strain>
    </source>
</reference>
<comment type="function">
    <text evidence="5">Toxic component of a toxin-antitoxin (TA) system. An RNase.</text>
</comment>
<feature type="domain" description="PIN" evidence="6">
    <location>
        <begin position="4"/>
        <end position="118"/>
    </location>
</feature>
<evidence type="ECO:0000259" key="6">
    <source>
        <dbReference type="Pfam" id="PF01850"/>
    </source>
</evidence>
<dbReference type="EC" id="3.1.-.-" evidence="5"/>
<evidence type="ECO:0000313" key="7">
    <source>
        <dbReference type="EMBL" id="OQW87608.1"/>
    </source>
</evidence>
<protein>
    <recommendedName>
        <fullName evidence="5">Ribonuclease VapC</fullName>
        <shortName evidence="5">RNase VapC</shortName>
        <ecNumber evidence="5">3.1.-.-</ecNumber>
    </recommendedName>
    <alternativeName>
        <fullName evidence="5">Toxin VapC</fullName>
    </alternativeName>
</protein>
<comment type="cofactor">
    <cofactor evidence="5">
        <name>Mg(2+)</name>
        <dbReference type="ChEBI" id="CHEBI:18420"/>
    </cofactor>
</comment>
<dbReference type="CDD" id="cd18683">
    <property type="entry name" value="PIN_VapC-like"/>
    <property type="match status" value="1"/>
</dbReference>
<dbReference type="PANTHER" id="PTHR39664">
    <property type="match status" value="1"/>
</dbReference>
<evidence type="ECO:0000256" key="2">
    <source>
        <dbReference type="ARBA" id="ARBA00022722"/>
    </source>
</evidence>
<dbReference type="Gene3D" id="3.40.50.1010">
    <property type="entry name" value="5'-nuclease"/>
    <property type="match status" value="1"/>
</dbReference>
<dbReference type="InterPro" id="IPR029060">
    <property type="entry name" value="PIN-like_dom_sf"/>
</dbReference>
<keyword evidence="5" id="KW-0460">Magnesium</keyword>
<proteinExistence type="inferred from homology"/>
<dbReference type="GO" id="GO:0000287">
    <property type="term" value="F:magnesium ion binding"/>
    <property type="evidence" value="ECO:0007669"/>
    <property type="project" value="UniProtKB-UniRule"/>
</dbReference>
<comment type="similarity">
    <text evidence="5">Belongs to the PINc/VapC protein family.</text>
</comment>
<dbReference type="HAMAP" id="MF_00265">
    <property type="entry name" value="VapC_Nob1"/>
    <property type="match status" value="1"/>
</dbReference>
<dbReference type="Pfam" id="PF01850">
    <property type="entry name" value="PIN"/>
    <property type="match status" value="1"/>
</dbReference>
<dbReference type="SUPFAM" id="SSF88723">
    <property type="entry name" value="PIN domain-like"/>
    <property type="match status" value="1"/>
</dbReference>